<evidence type="ECO:0000313" key="2">
    <source>
        <dbReference type="Proteomes" id="UP000240978"/>
    </source>
</evidence>
<reference evidence="1 2" key="1">
    <citation type="submission" date="2018-03" db="EMBL/GenBank/DDBJ databases">
        <title>Genomic Encyclopedia of Archaeal and Bacterial Type Strains, Phase II (KMG-II): from individual species to whole genera.</title>
        <authorList>
            <person name="Goeker M."/>
        </authorList>
    </citation>
    <scope>NUCLEOTIDE SEQUENCE [LARGE SCALE GENOMIC DNA]</scope>
    <source>
        <strain evidence="1 2">DSM 18107</strain>
    </source>
</reference>
<gene>
    <name evidence="1" type="ORF">CLV42_101708</name>
</gene>
<organism evidence="1 2">
    <name type="scientific">Chitinophaga ginsengisoli</name>
    <dbReference type="NCBI Taxonomy" id="363837"/>
    <lineage>
        <taxon>Bacteria</taxon>
        <taxon>Pseudomonadati</taxon>
        <taxon>Bacteroidota</taxon>
        <taxon>Chitinophagia</taxon>
        <taxon>Chitinophagales</taxon>
        <taxon>Chitinophagaceae</taxon>
        <taxon>Chitinophaga</taxon>
    </lineage>
</organism>
<name>A0A2P8GPR4_9BACT</name>
<evidence type="ECO:0000313" key="1">
    <source>
        <dbReference type="EMBL" id="PSL35944.1"/>
    </source>
</evidence>
<dbReference type="EMBL" id="PYGK01000001">
    <property type="protein sequence ID" value="PSL35944.1"/>
    <property type="molecule type" value="Genomic_DNA"/>
</dbReference>
<proteinExistence type="predicted"/>
<comment type="caution">
    <text evidence="1">The sequence shown here is derived from an EMBL/GenBank/DDBJ whole genome shotgun (WGS) entry which is preliminary data.</text>
</comment>
<keyword evidence="2" id="KW-1185">Reference proteome</keyword>
<protein>
    <submittedName>
        <fullName evidence="1">Uncharacterized protein</fullName>
    </submittedName>
</protein>
<dbReference type="Proteomes" id="UP000240978">
    <property type="component" value="Unassembled WGS sequence"/>
</dbReference>
<dbReference type="AlphaFoldDB" id="A0A2P8GPR4"/>
<sequence>MWQFLTFLYEGFNSKKASLNKCLTTRAKWSCQNGETGQQNGASCQQKARTFVRAF</sequence>
<accession>A0A2P8GPR4</accession>